<dbReference type="GO" id="GO:0000930">
    <property type="term" value="C:gamma-tubulin complex"/>
    <property type="evidence" value="ECO:0007669"/>
    <property type="project" value="TreeGrafter"/>
</dbReference>
<dbReference type="GO" id="GO:0099078">
    <property type="term" value="C:BORC complex"/>
    <property type="evidence" value="ECO:0007669"/>
    <property type="project" value="TreeGrafter"/>
</dbReference>
<dbReference type="Pfam" id="PF10046">
    <property type="entry name" value="BLOC1_2"/>
    <property type="match status" value="1"/>
</dbReference>
<keyword evidence="4" id="KW-1185">Reference proteome</keyword>
<dbReference type="OrthoDB" id="244061at2759"/>
<evidence type="ECO:0000256" key="1">
    <source>
        <dbReference type="ARBA" id="ARBA00008468"/>
    </source>
</evidence>
<accession>A0A7R8UZV4</accession>
<evidence type="ECO:0000256" key="2">
    <source>
        <dbReference type="SAM" id="MobiDB-lite"/>
    </source>
</evidence>
<name>A0A7R8UZV4_HERIL</name>
<gene>
    <name evidence="3" type="ORF">HERILL_LOCUS11602</name>
</gene>
<evidence type="ECO:0000313" key="4">
    <source>
        <dbReference type="Proteomes" id="UP000594454"/>
    </source>
</evidence>
<dbReference type="InParanoid" id="A0A7R8UZV4"/>
<evidence type="ECO:0000313" key="3">
    <source>
        <dbReference type="EMBL" id="CAD7089019.1"/>
    </source>
</evidence>
<dbReference type="FunCoup" id="A0A7R8UZV4">
    <property type="interactions" value="32"/>
</dbReference>
<dbReference type="AlphaFoldDB" id="A0A7R8UZV4"/>
<proteinExistence type="inferred from homology"/>
<sequence>MSSNNTCPTDSPMRGPTLSTSTSSFEAFDPHDPNLSKLATKMFRTTEEYIAHELNAPLEDYKLLEDMNKATQAKYSDMQQIADNLVISTTELHDKLVALEPFMNQIDEIEATVNKLEAAVYKLDSYSLALETKFKALMQKRV</sequence>
<dbReference type="OMA" id="PMMQQID"/>
<dbReference type="PANTHER" id="PTHR46479">
    <property type="entry name" value="BIOGENESIS OF LYSOSOME-RELATED ORGANELLES COMPLEX 1 SUBUNIT 2"/>
    <property type="match status" value="1"/>
</dbReference>
<dbReference type="GO" id="GO:0016197">
    <property type="term" value="P:endosomal transport"/>
    <property type="evidence" value="ECO:0007669"/>
    <property type="project" value="TreeGrafter"/>
</dbReference>
<dbReference type="Proteomes" id="UP000594454">
    <property type="component" value="Chromosome 4"/>
</dbReference>
<dbReference type="GO" id="GO:0032418">
    <property type="term" value="P:lysosome localization"/>
    <property type="evidence" value="ECO:0007669"/>
    <property type="project" value="TreeGrafter"/>
</dbReference>
<protein>
    <recommendedName>
        <fullName evidence="5">Biogenesis of lysosome-related organelles complex 1 subunit 2</fullName>
    </recommendedName>
</protein>
<dbReference type="InterPro" id="IPR019269">
    <property type="entry name" value="BLOC1_su2"/>
</dbReference>
<dbReference type="PANTHER" id="PTHR46479:SF1">
    <property type="entry name" value="BIOGENESIS OF LYSOSOME-RELATED ORGANELLES COMPLEX 1 SUBUNIT 2"/>
    <property type="match status" value="1"/>
</dbReference>
<reference evidence="3 4" key="1">
    <citation type="submission" date="2020-11" db="EMBL/GenBank/DDBJ databases">
        <authorList>
            <person name="Wallbank WR R."/>
            <person name="Pardo Diaz C."/>
            <person name="Kozak K."/>
            <person name="Martin S."/>
            <person name="Jiggins C."/>
            <person name="Moest M."/>
            <person name="Warren A I."/>
            <person name="Generalovic N T."/>
            <person name="Byers J.R.P. K."/>
            <person name="Montejo-Kovacevich G."/>
            <person name="Yen C E."/>
        </authorList>
    </citation>
    <scope>NUCLEOTIDE SEQUENCE [LARGE SCALE GENOMIC DNA]</scope>
</reference>
<feature type="region of interest" description="Disordered" evidence="2">
    <location>
        <begin position="1"/>
        <end position="30"/>
    </location>
</feature>
<organism evidence="3 4">
    <name type="scientific">Hermetia illucens</name>
    <name type="common">Black soldier fly</name>
    <dbReference type="NCBI Taxonomy" id="343691"/>
    <lineage>
        <taxon>Eukaryota</taxon>
        <taxon>Metazoa</taxon>
        <taxon>Ecdysozoa</taxon>
        <taxon>Arthropoda</taxon>
        <taxon>Hexapoda</taxon>
        <taxon>Insecta</taxon>
        <taxon>Pterygota</taxon>
        <taxon>Neoptera</taxon>
        <taxon>Endopterygota</taxon>
        <taxon>Diptera</taxon>
        <taxon>Brachycera</taxon>
        <taxon>Stratiomyomorpha</taxon>
        <taxon>Stratiomyidae</taxon>
        <taxon>Hermetiinae</taxon>
        <taxon>Hermetia</taxon>
    </lineage>
</organism>
<dbReference type="GO" id="GO:0031083">
    <property type="term" value="C:BLOC-1 complex"/>
    <property type="evidence" value="ECO:0007669"/>
    <property type="project" value="TreeGrafter"/>
</dbReference>
<dbReference type="EMBL" id="LR899012">
    <property type="protein sequence ID" value="CAD7089019.1"/>
    <property type="molecule type" value="Genomic_DNA"/>
</dbReference>
<comment type="similarity">
    <text evidence="1">Belongs to the BLOC1S2 family.</text>
</comment>
<evidence type="ECO:0008006" key="5">
    <source>
        <dbReference type="Google" id="ProtNLM"/>
    </source>
</evidence>
<dbReference type="GO" id="GO:0043015">
    <property type="term" value="F:gamma-tubulin binding"/>
    <property type="evidence" value="ECO:0007669"/>
    <property type="project" value="TreeGrafter"/>
</dbReference>